<dbReference type="GO" id="GO:0032049">
    <property type="term" value="P:cardiolipin biosynthetic process"/>
    <property type="evidence" value="ECO:0007669"/>
    <property type="project" value="TreeGrafter"/>
</dbReference>
<dbReference type="InterPro" id="IPR043130">
    <property type="entry name" value="CDP-OH_PTrfase_TM_dom"/>
</dbReference>
<feature type="transmembrane region" description="Helical" evidence="14">
    <location>
        <begin position="21"/>
        <end position="42"/>
    </location>
</feature>
<feature type="transmembrane region" description="Helical" evidence="14">
    <location>
        <begin position="439"/>
        <end position="460"/>
    </location>
</feature>
<organism evidence="15 16">
    <name type="scientific">Dorcoceras hygrometricum</name>
    <dbReference type="NCBI Taxonomy" id="472368"/>
    <lineage>
        <taxon>Eukaryota</taxon>
        <taxon>Viridiplantae</taxon>
        <taxon>Streptophyta</taxon>
        <taxon>Embryophyta</taxon>
        <taxon>Tracheophyta</taxon>
        <taxon>Spermatophyta</taxon>
        <taxon>Magnoliopsida</taxon>
        <taxon>eudicotyledons</taxon>
        <taxon>Gunneridae</taxon>
        <taxon>Pentapetalae</taxon>
        <taxon>asterids</taxon>
        <taxon>lamiids</taxon>
        <taxon>Lamiales</taxon>
        <taxon>Gesneriaceae</taxon>
        <taxon>Didymocarpoideae</taxon>
        <taxon>Trichosporeae</taxon>
        <taxon>Loxocarpinae</taxon>
        <taxon>Dorcoceras</taxon>
    </lineage>
</organism>
<dbReference type="Proteomes" id="UP000250235">
    <property type="component" value="Unassembled WGS sequence"/>
</dbReference>
<dbReference type="FunFam" id="1.20.120.1760:FF:000020">
    <property type="entry name" value="cardiolipin synthase (CMP-forming), mitochondrial"/>
    <property type="match status" value="1"/>
</dbReference>
<evidence type="ECO:0000256" key="2">
    <source>
        <dbReference type="ARBA" id="ARBA00004141"/>
    </source>
</evidence>
<dbReference type="PANTHER" id="PTHR14269">
    <property type="entry name" value="CDP-DIACYLGLYCEROL--GLYCEROL-3-PHOSPHATE 3-PHOSPHATIDYLTRANSFERASE-RELATED"/>
    <property type="match status" value="1"/>
</dbReference>
<evidence type="ECO:0000256" key="10">
    <source>
        <dbReference type="ARBA" id="ARBA00023136"/>
    </source>
</evidence>
<keyword evidence="16" id="KW-1185">Reference proteome</keyword>
<comment type="similarity">
    <text evidence="3 13">Belongs to the CDP-alcohol phosphatidyltransferase class-I family.</text>
</comment>
<evidence type="ECO:0000256" key="8">
    <source>
        <dbReference type="ARBA" id="ARBA00022989"/>
    </source>
</evidence>
<dbReference type="GO" id="GO:0005739">
    <property type="term" value="C:mitochondrion"/>
    <property type="evidence" value="ECO:0007669"/>
    <property type="project" value="TreeGrafter"/>
</dbReference>
<name>A0A2Z7CFA2_9LAMI</name>
<sequence>MIGTISEPTGSWGDVSRRFTMIRWLILPLLSSPTAAAAVAACRRRCRQKSSSDRSGEEIPSVKSSSSFLVKTGEGIGIPVNHRKCHPSPSLPSPGIPLFQLQNPSSPALPPRLSANLNNARAPPPMAIFRSLVSRLSQSPTNSSRLRTIFFLSLTSPSPISPPFFLHTPVQNSPGHFLFRSRFLSPIGGPLFLCNPPWKLSQSATPLLLQPDVTSYVVKLRALNLLQKPSFPHNLRFRPAYDAQKLLAEGLDEKFRNASAVDARGSHGVITDSYLNIPNYISFARLLSGPLLGWMIANDMYSYAFIGLAISGATDWLDGYMARKMGINSVVGSYLDPLADKVLIGCVVLAMVDKDLIPTALVSLVVLRDFALVCGAAYKRASSLDWKRNGWHDFFNLDGAHAQKVEPLLISKLNTVLQLVLVAAALLQPEYGNEETQFFIYVLSWVVASTTVVSTAAYGAQYLRDGTKFVSKSGGIGT</sequence>
<dbReference type="Gene3D" id="1.20.120.1760">
    <property type="match status" value="1"/>
</dbReference>
<dbReference type="EMBL" id="KQ998129">
    <property type="protein sequence ID" value="KZV43340.1"/>
    <property type="molecule type" value="Genomic_DNA"/>
</dbReference>
<dbReference type="InterPro" id="IPR050324">
    <property type="entry name" value="CDP-alcohol_PTase-I"/>
</dbReference>
<evidence type="ECO:0000256" key="13">
    <source>
        <dbReference type="RuleBase" id="RU003750"/>
    </source>
</evidence>
<evidence type="ECO:0000313" key="15">
    <source>
        <dbReference type="EMBL" id="KZV43340.1"/>
    </source>
</evidence>
<comment type="cofactor">
    <cofactor evidence="1">
        <name>Mn(2+)</name>
        <dbReference type="ChEBI" id="CHEBI:29035"/>
    </cofactor>
</comment>
<evidence type="ECO:0000256" key="1">
    <source>
        <dbReference type="ARBA" id="ARBA00001936"/>
    </source>
</evidence>
<keyword evidence="9" id="KW-0443">Lipid metabolism</keyword>
<keyword evidence="4" id="KW-0444">Lipid biosynthesis</keyword>
<evidence type="ECO:0000256" key="6">
    <source>
        <dbReference type="ARBA" id="ARBA00022692"/>
    </source>
</evidence>
<accession>A0A2Z7CFA2</accession>
<keyword evidence="6 14" id="KW-0812">Transmembrane</keyword>
<dbReference type="AlphaFoldDB" id="A0A2Z7CFA2"/>
<reference evidence="15 16" key="1">
    <citation type="journal article" date="2015" name="Proc. Natl. Acad. Sci. U.S.A.">
        <title>The resurrection genome of Boea hygrometrica: A blueprint for survival of dehydration.</title>
        <authorList>
            <person name="Xiao L."/>
            <person name="Yang G."/>
            <person name="Zhang L."/>
            <person name="Yang X."/>
            <person name="Zhao S."/>
            <person name="Ji Z."/>
            <person name="Zhou Q."/>
            <person name="Hu M."/>
            <person name="Wang Y."/>
            <person name="Chen M."/>
            <person name="Xu Y."/>
            <person name="Jin H."/>
            <person name="Xiao X."/>
            <person name="Hu G."/>
            <person name="Bao F."/>
            <person name="Hu Y."/>
            <person name="Wan P."/>
            <person name="Li L."/>
            <person name="Deng X."/>
            <person name="Kuang T."/>
            <person name="Xiang C."/>
            <person name="Zhu J.K."/>
            <person name="Oliver M.J."/>
            <person name="He Y."/>
        </authorList>
    </citation>
    <scope>NUCLEOTIDE SEQUENCE [LARGE SCALE GENOMIC DNA]</scope>
    <source>
        <strain evidence="16">cv. XS01</strain>
    </source>
</reference>
<feature type="transmembrane region" description="Helical" evidence="14">
    <location>
        <begin position="334"/>
        <end position="352"/>
    </location>
</feature>
<dbReference type="InterPro" id="IPR000462">
    <property type="entry name" value="CDP-OH_P_trans"/>
</dbReference>
<evidence type="ECO:0000256" key="9">
    <source>
        <dbReference type="ARBA" id="ARBA00023098"/>
    </source>
</evidence>
<comment type="subcellular location">
    <subcellularLocation>
        <location evidence="2">Membrane</location>
        <topology evidence="2">Multi-pass membrane protein</topology>
    </subcellularLocation>
</comment>
<proteinExistence type="inferred from homology"/>
<feature type="transmembrane region" description="Helical" evidence="14">
    <location>
        <begin position="358"/>
        <end position="378"/>
    </location>
</feature>
<keyword evidence="10 14" id="KW-0472">Membrane</keyword>
<evidence type="ECO:0000256" key="3">
    <source>
        <dbReference type="ARBA" id="ARBA00010441"/>
    </source>
</evidence>
<evidence type="ECO:0000313" key="16">
    <source>
        <dbReference type="Proteomes" id="UP000250235"/>
    </source>
</evidence>
<evidence type="ECO:0000256" key="12">
    <source>
        <dbReference type="ARBA" id="ARBA00023264"/>
    </source>
</evidence>
<dbReference type="PANTHER" id="PTHR14269:SF60">
    <property type="entry name" value="CARDIOLIPIN SYNTHASE (CMP-FORMING)"/>
    <property type="match status" value="1"/>
</dbReference>
<dbReference type="PROSITE" id="PS00379">
    <property type="entry name" value="CDP_ALCOHOL_P_TRANSF"/>
    <property type="match status" value="1"/>
</dbReference>
<dbReference type="GO" id="GO:0016020">
    <property type="term" value="C:membrane"/>
    <property type="evidence" value="ECO:0007669"/>
    <property type="project" value="UniProtKB-SubCell"/>
</dbReference>
<gene>
    <name evidence="15" type="ORF">F511_27837</name>
</gene>
<dbReference type="OrthoDB" id="10020554at2759"/>
<keyword evidence="11" id="KW-0594">Phospholipid biosynthesis</keyword>
<keyword evidence="12" id="KW-1208">Phospholipid metabolism</keyword>
<evidence type="ECO:0000256" key="7">
    <source>
        <dbReference type="ARBA" id="ARBA00022946"/>
    </source>
</evidence>
<dbReference type="InterPro" id="IPR048254">
    <property type="entry name" value="CDP_ALCOHOL_P_TRANSF_CS"/>
</dbReference>
<evidence type="ECO:0000256" key="4">
    <source>
        <dbReference type="ARBA" id="ARBA00022516"/>
    </source>
</evidence>
<dbReference type="GO" id="GO:0043337">
    <property type="term" value="F:cardiolipin synthase (CMP-forming)"/>
    <property type="evidence" value="ECO:0007669"/>
    <property type="project" value="TreeGrafter"/>
</dbReference>
<dbReference type="Pfam" id="PF01066">
    <property type="entry name" value="CDP-OH_P_transf"/>
    <property type="match status" value="1"/>
</dbReference>
<evidence type="ECO:0000256" key="14">
    <source>
        <dbReference type="SAM" id="Phobius"/>
    </source>
</evidence>
<evidence type="ECO:0000256" key="5">
    <source>
        <dbReference type="ARBA" id="ARBA00022679"/>
    </source>
</evidence>
<keyword evidence="7" id="KW-0809">Transit peptide</keyword>
<keyword evidence="8 14" id="KW-1133">Transmembrane helix</keyword>
<evidence type="ECO:0000256" key="11">
    <source>
        <dbReference type="ARBA" id="ARBA00023209"/>
    </source>
</evidence>
<keyword evidence="5 13" id="KW-0808">Transferase</keyword>
<protein>
    <submittedName>
        <fullName evidence="15">CDP-diacylglycerol--glycerol-3-phosphate 3-phosphatidyltransferase 1, chloroplastic</fullName>
    </submittedName>
</protein>